<dbReference type="Proteomes" id="UP000325577">
    <property type="component" value="Linkage Group LG3"/>
</dbReference>
<organism evidence="2 3">
    <name type="scientific">Nyssa sinensis</name>
    <dbReference type="NCBI Taxonomy" id="561372"/>
    <lineage>
        <taxon>Eukaryota</taxon>
        <taxon>Viridiplantae</taxon>
        <taxon>Streptophyta</taxon>
        <taxon>Embryophyta</taxon>
        <taxon>Tracheophyta</taxon>
        <taxon>Spermatophyta</taxon>
        <taxon>Magnoliopsida</taxon>
        <taxon>eudicotyledons</taxon>
        <taxon>Gunneridae</taxon>
        <taxon>Pentapetalae</taxon>
        <taxon>asterids</taxon>
        <taxon>Cornales</taxon>
        <taxon>Nyssaceae</taxon>
        <taxon>Nyssa</taxon>
    </lineage>
</organism>
<reference evidence="2 3" key="1">
    <citation type="submission" date="2019-09" db="EMBL/GenBank/DDBJ databases">
        <title>A chromosome-level genome assembly of the Chinese tupelo Nyssa sinensis.</title>
        <authorList>
            <person name="Yang X."/>
            <person name="Kang M."/>
            <person name="Yang Y."/>
            <person name="Xiong H."/>
            <person name="Wang M."/>
            <person name="Zhang Z."/>
            <person name="Wang Z."/>
            <person name="Wu H."/>
            <person name="Ma T."/>
            <person name="Liu J."/>
            <person name="Xi Z."/>
        </authorList>
    </citation>
    <scope>NUCLEOTIDE SEQUENCE [LARGE SCALE GENOMIC DNA]</scope>
    <source>
        <strain evidence="2">J267</strain>
        <tissue evidence="2">Leaf</tissue>
    </source>
</reference>
<gene>
    <name evidence="2" type="ORF">F0562_007390</name>
</gene>
<sequence>MDENIPVRTFRRWPFPTTTLKKWRRNISQTNTWVKTLRFYELYCLNSSVNLRQTVPEETTRTYKDSFRSPPGNRRTTTTTKNHRRSVVVVRRGSTARFSGNRTSTVTEISSICIQIPTRQLRRRRISGSRDRFFSETLAMSGTTFRSPTIR</sequence>
<evidence type="ECO:0000313" key="3">
    <source>
        <dbReference type="Proteomes" id="UP000325577"/>
    </source>
</evidence>
<evidence type="ECO:0000256" key="1">
    <source>
        <dbReference type="SAM" id="MobiDB-lite"/>
    </source>
</evidence>
<dbReference type="AlphaFoldDB" id="A0A5J5A391"/>
<keyword evidence="3" id="KW-1185">Reference proteome</keyword>
<protein>
    <submittedName>
        <fullName evidence="2">Uncharacterized protein</fullName>
    </submittedName>
</protein>
<name>A0A5J5A391_9ASTE</name>
<evidence type="ECO:0000313" key="2">
    <source>
        <dbReference type="EMBL" id="KAA8525535.1"/>
    </source>
</evidence>
<proteinExistence type="predicted"/>
<dbReference type="EMBL" id="CM018046">
    <property type="protein sequence ID" value="KAA8525535.1"/>
    <property type="molecule type" value="Genomic_DNA"/>
</dbReference>
<accession>A0A5J5A391</accession>
<feature type="region of interest" description="Disordered" evidence="1">
    <location>
        <begin position="59"/>
        <end position="81"/>
    </location>
</feature>